<evidence type="ECO:0000313" key="4">
    <source>
        <dbReference type="RefSeq" id="XP_008788126.2"/>
    </source>
</evidence>
<organism evidence="3 4">
    <name type="scientific">Phoenix dactylifera</name>
    <name type="common">Date palm</name>
    <dbReference type="NCBI Taxonomy" id="42345"/>
    <lineage>
        <taxon>Eukaryota</taxon>
        <taxon>Viridiplantae</taxon>
        <taxon>Streptophyta</taxon>
        <taxon>Embryophyta</taxon>
        <taxon>Tracheophyta</taxon>
        <taxon>Spermatophyta</taxon>
        <taxon>Magnoliopsida</taxon>
        <taxon>Liliopsida</taxon>
        <taxon>Arecaceae</taxon>
        <taxon>Coryphoideae</taxon>
        <taxon>Phoeniceae</taxon>
        <taxon>Phoenix</taxon>
    </lineage>
</organism>
<dbReference type="Gene3D" id="3.80.10.10">
    <property type="entry name" value="Ribonuclease Inhibitor"/>
    <property type="match status" value="2"/>
</dbReference>
<dbReference type="FunFam" id="3.80.10.10:FF:000504">
    <property type="entry name" value="F-box family protein"/>
    <property type="match status" value="1"/>
</dbReference>
<name>A0A8B7BYT5_PHODC</name>
<feature type="compositionally biased region" description="Low complexity" evidence="1">
    <location>
        <begin position="1"/>
        <end position="16"/>
    </location>
</feature>
<evidence type="ECO:0000259" key="2">
    <source>
        <dbReference type="PROSITE" id="PS50181"/>
    </source>
</evidence>
<dbReference type="Pfam" id="PF12937">
    <property type="entry name" value="F-box-like"/>
    <property type="match status" value="1"/>
</dbReference>
<dbReference type="Proteomes" id="UP000228380">
    <property type="component" value="Chromosome 16"/>
</dbReference>
<dbReference type="InterPro" id="IPR032675">
    <property type="entry name" value="LRR_dom_sf"/>
</dbReference>
<dbReference type="Gene3D" id="1.20.1280.50">
    <property type="match status" value="1"/>
</dbReference>
<dbReference type="SUPFAM" id="SSF52047">
    <property type="entry name" value="RNI-like"/>
    <property type="match status" value="1"/>
</dbReference>
<sequence length="573" mass="62276">MVGESPAVATASSAAPKRGALKKRGSYNCGRCGLPKKGHICPSGNGDILPPRSDHRLRRALSFEEDRTPSAVAAAPGMEEEEVAETPAAADYEEVEVGGGVLPVSCLVEVLRRLSPKELMGAAVVCRGWRECVKRVWRSAEELRLRVSPRSQIGFVGSVLHKCAGLARLTLRIESDVDATLLACVAFSCPSLEAFEINIGDNAVNRITGDELGRFVAEKRCLSVLKVEGCTSLGLLNLHSSSLSTLWLSDLYCISKMVISCPNLKELSLDFTRQENDSTDLVTMMDSLGRTCPRLRNMHIASIQLCNDAVLALASTNLRGLRMLSLVLGSKITDAAVAAIVSNYSSLELIDLSGSSISDSGIGMICNAFSQTLSRLLLALCPNITSSGIQFATAQLPLLQLIDCGMSMRAINSQNESPEENGLIGNEGSGELRRCQKSPTSKPQPIYQKLIIKHGCLRRISLWGCSDLDALYLNCPELNDLNLNSCANLHPERLLLQCPKLEHVHASGCQDMLTGAIRNQVLNEFAVVQNHLPCKRLADGSKRVQVPRYPLQQPSDDGKHRRLRRTQCTVHLD</sequence>
<proteinExistence type="predicted"/>
<keyword evidence="3" id="KW-1185">Reference proteome</keyword>
<evidence type="ECO:0000313" key="3">
    <source>
        <dbReference type="Proteomes" id="UP000228380"/>
    </source>
</evidence>
<dbReference type="KEGG" id="pda:103705978"/>
<dbReference type="InterPro" id="IPR001810">
    <property type="entry name" value="F-box_dom"/>
</dbReference>
<dbReference type="InterPro" id="IPR050648">
    <property type="entry name" value="F-box_LRR-repeat"/>
</dbReference>
<dbReference type="GO" id="GO:0005737">
    <property type="term" value="C:cytoplasm"/>
    <property type="evidence" value="ECO:0007669"/>
    <property type="project" value="TreeGrafter"/>
</dbReference>
<dbReference type="InterPro" id="IPR036047">
    <property type="entry name" value="F-box-like_dom_sf"/>
</dbReference>
<evidence type="ECO:0000256" key="1">
    <source>
        <dbReference type="SAM" id="MobiDB-lite"/>
    </source>
</evidence>
<dbReference type="PROSITE" id="PS50181">
    <property type="entry name" value="FBOX"/>
    <property type="match status" value="1"/>
</dbReference>
<protein>
    <submittedName>
        <fullName evidence="4">F-box/LRR-repeat protein 17-like isoform X1</fullName>
    </submittedName>
</protein>
<dbReference type="AlphaFoldDB" id="A0A8B7BYT5"/>
<gene>
    <name evidence="4" type="primary">LOC103705978</name>
</gene>
<dbReference type="OrthoDB" id="6362633at2759"/>
<feature type="domain" description="F-box" evidence="2">
    <location>
        <begin position="96"/>
        <end position="140"/>
    </location>
</feature>
<dbReference type="RefSeq" id="XP_008788126.2">
    <property type="nucleotide sequence ID" value="XM_008789904.4"/>
</dbReference>
<dbReference type="PANTHER" id="PTHR13382">
    <property type="entry name" value="MITOCHONDRIAL ATP SYNTHASE COUPLING FACTOR B"/>
    <property type="match status" value="1"/>
</dbReference>
<reference evidence="4" key="2">
    <citation type="submission" date="2025-08" db="UniProtKB">
        <authorList>
            <consortium name="RefSeq"/>
        </authorList>
    </citation>
    <scope>IDENTIFICATION</scope>
    <source>
        <tissue evidence="4">Young leaves</tissue>
    </source>
</reference>
<dbReference type="PANTHER" id="PTHR13382:SF21">
    <property type="entry name" value="OS12G0601000 PROTEIN"/>
    <property type="match status" value="1"/>
</dbReference>
<dbReference type="GeneID" id="103705978"/>
<reference evidence="3" key="1">
    <citation type="journal article" date="2019" name="Nat. Commun.">
        <title>Genome-wide association mapping of date palm fruit traits.</title>
        <authorList>
            <person name="Hazzouri K.M."/>
            <person name="Gros-Balthazard M."/>
            <person name="Flowers J.M."/>
            <person name="Copetti D."/>
            <person name="Lemansour A."/>
            <person name="Lebrun M."/>
            <person name="Masmoudi K."/>
            <person name="Ferrand S."/>
            <person name="Dhar M.I."/>
            <person name="Fresquez Z.A."/>
            <person name="Rosas U."/>
            <person name="Zhang J."/>
            <person name="Talag J."/>
            <person name="Lee S."/>
            <person name="Kudrna D."/>
            <person name="Powell R.F."/>
            <person name="Leitch I.J."/>
            <person name="Krueger R.R."/>
            <person name="Wing R.A."/>
            <person name="Amiri K.M.A."/>
            <person name="Purugganan M.D."/>
        </authorList>
    </citation>
    <scope>NUCLEOTIDE SEQUENCE [LARGE SCALE GENOMIC DNA]</scope>
    <source>
        <strain evidence="3">cv. Khalas</strain>
    </source>
</reference>
<dbReference type="SUPFAM" id="SSF81383">
    <property type="entry name" value="F-box domain"/>
    <property type="match status" value="1"/>
</dbReference>
<feature type="region of interest" description="Disordered" evidence="1">
    <location>
        <begin position="1"/>
        <end position="23"/>
    </location>
</feature>
<accession>A0A8B7BYT5</accession>